<name>A0A481W5Q4_9CAUD</name>
<dbReference type="Proteomes" id="UP000294134">
    <property type="component" value="Segment"/>
</dbReference>
<evidence type="ECO:0000313" key="2">
    <source>
        <dbReference type="Proteomes" id="UP000294134"/>
    </source>
</evidence>
<keyword evidence="2" id="KW-1185">Reference proteome</keyword>
<evidence type="ECO:0000313" key="1">
    <source>
        <dbReference type="EMBL" id="QBJ02704.1"/>
    </source>
</evidence>
<sequence length="145" mass="17198">MTKQIRLRKVLSQPEWFMTGKRKFRAAKKIADRNNRRRAAFRLFMSALFTPMLSEKQIRVIKGTARKERIPQDQMQHLYKGLIKHKRAGYKGVIVRVKMPNTFTQSVIVKQDRLDAFIRDNRVYSYRDQTGEHWLEAPKLVSPPL</sequence>
<gene>
    <name evidence="1" type="ORF">PSA21_178</name>
</gene>
<reference evidence="1 2" key="1">
    <citation type="submission" date="2019-02" db="EMBL/GenBank/DDBJ databases">
        <authorList>
            <person name="Frampton R.A."/>
            <person name="Wojtus J.K."/>
            <person name="Fineran P.C."/>
            <person name="Hendrickson H.L."/>
        </authorList>
    </citation>
    <scope>NUCLEOTIDE SEQUENCE [LARGE SCALE GENOMIC DNA]</scope>
</reference>
<dbReference type="EMBL" id="MK552327">
    <property type="protein sequence ID" value="QBJ02704.1"/>
    <property type="molecule type" value="Genomic_DNA"/>
</dbReference>
<accession>A0A481W5Q4</accession>
<organism evidence="1 2">
    <name type="scientific">Pseudomonas phage Psa21</name>
    <dbReference type="NCBI Taxonomy" id="2530023"/>
    <lineage>
        <taxon>Viruses</taxon>
        <taxon>Duplodnaviria</taxon>
        <taxon>Heunggongvirae</taxon>
        <taxon>Uroviricota</taxon>
        <taxon>Caudoviricetes</taxon>
        <taxon>Chimalliviridae</taxon>
        <taxon>Tepukevirus</taxon>
        <taxon>Tepukevirus Psa21</taxon>
    </lineage>
</organism>
<protein>
    <submittedName>
        <fullName evidence="1">Uncharacterized protein</fullName>
    </submittedName>
</protein>
<proteinExistence type="predicted"/>